<keyword evidence="1" id="KW-0732">Signal</keyword>
<feature type="signal peptide" evidence="1">
    <location>
        <begin position="1"/>
        <end position="26"/>
    </location>
</feature>
<proteinExistence type="predicted"/>
<gene>
    <name evidence="3" type="ORF">TEOVI_000404800</name>
</gene>
<name>A0A1G4IIZ8_TRYEQ</name>
<dbReference type="GO" id="GO:0030968">
    <property type="term" value="P:endoplasmic reticulum unfolded protein response"/>
    <property type="evidence" value="ECO:0007669"/>
    <property type="project" value="InterPro"/>
</dbReference>
<dbReference type="EMBL" id="CZPT02001873">
    <property type="protein sequence ID" value="SCU72471.1"/>
    <property type="molecule type" value="Genomic_DNA"/>
</dbReference>
<dbReference type="GO" id="GO:0030970">
    <property type="term" value="P:retrograde protein transport, ER to cytosol"/>
    <property type="evidence" value="ECO:0007669"/>
    <property type="project" value="TreeGrafter"/>
</dbReference>
<dbReference type="VEuPathDB" id="TriTrypDB:TEOVI_000404800"/>
<evidence type="ECO:0000256" key="1">
    <source>
        <dbReference type="SAM" id="SignalP"/>
    </source>
</evidence>
<dbReference type="SUPFAM" id="SSF50911">
    <property type="entry name" value="Mannose 6-phosphate receptor domain"/>
    <property type="match status" value="1"/>
</dbReference>
<dbReference type="AlphaFoldDB" id="A0A1G4IIZ8"/>
<dbReference type="InterPro" id="IPR009011">
    <property type="entry name" value="Man6P_isomerase_rcpt-bd_dom_sf"/>
</dbReference>
<dbReference type="PANTHER" id="PTHR15414:SF0">
    <property type="entry name" value="ENDOPLASMIC RETICULUM LECTIN 1"/>
    <property type="match status" value="1"/>
</dbReference>
<dbReference type="GO" id="GO:0005788">
    <property type="term" value="C:endoplasmic reticulum lumen"/>
    <property type="evidence" value="ECO:0007669"/>
    <property type="project" value="TreeGrafter"/>
</dbReference>
<dbReference type="GeneID" id="92377988"/>
<dbReference type="Proteomes" id="UP000195570">
    <property type="component" value="Unassembled WGS sequence"/>
</dbReference>
<dbReference type="Pfam" id="PF07915">
    <property type="entry name" value="PRKCSH"/>
    <property type="match status" value="1"/>
</dbReference>
<evidence type="ECO:0000313" key="3">
    <source>
        <dbReference type="EMBL" id="SCU72471.1"/>
    </source>
</evidence>
<evidence type="ECO:0000259" key="2">
    <source>
        <dbReference type="Pfam" id="PF07915"/>
    </source>
</evidence>
<feature type="domain" description="Protein OS9-like" evidence="2">
    <location>
        <begin position="58"/>
        <end position="160"/>
    </location>
</feature>
<dbReference type="Gene3D" id="2.70.130.10">
    <property type="entry name" value="Mannose-6-phosphate receptor binding domain"/>
    <property type="match status" value="1"/>
</dbReference>
<protein>
    <submittedName>
        <fullName evidence="3">Glucosidase II beta subunit-like protein, putative</fullName>
    </submittedName>
</protein>
<keyword evidence="4" id="KW-1185">Reference proteome</keyword>
<dbReference type="PANTHER" id="PTHR15414">
    <property type="entry name" value="OS-9-RELATED"/>
    <property type="match status" value="1"/>
</dbReference>
<dbReference type="RefSeq" id="XP_067082965.1">
    <property type="nucleotide sequence ID" value="XM_067226864.1"/>
</dbReference>
<dbReference type="InterPro" id="IPR012913">
    <property type="entry name" value="OS9-like_dom"/>
</dbReference>
<comment type="caution">
    <text evidence="3">The sequence shown here is derived from an EMBL/GenBank/DDBJ whole genome shotgun (WGS) entry which is preliminary data.</text>
</comment>
<sequence length="225" mass="25447">MAEPVLAGRAALTLASLYLLLKIVSAKECEWAQRLREYEVEVFSRTNPSGSESEVQSGCISWKTGYWTYEVCPGRWIRQFHKDGNVIVDENFLGVQHRWHLADEIGSKRLRYRDGIHTIPERLNASGAPINNTEATYTCSKDVSVSNVQVDVLYSHGTMCGRGYRRSSQLHLVCNEDVKKADVKLKELELCKYDITVVASTVCDAIYGRSRAYRELSDADMIFAL</sequence>
<evidence type="ECO:0000313" key="4">
    <source>
        <dbReference type="Proteomes" id="UP000195570"/>
    </source>
</evidence>
<organism evidence="3 4">
    <name type="scientific">Trypanosoma equiperdum</name>
    <dbReference type="NCBI Taxonomy" id="5694"/>
    <lineage>
        <taxon>Eukaryota</taxon>
        <taxon>Discoba</taxon>
        <taxon>Euglenozoa</taxon>
        <taxon>Kinetoplastea</taxon>
        <taxon>Metakinetoplastina</taxon>
        <taxon>Trypanosomatida</taxon>
        <taxon>Trypanosomatidae</taxon>
        <taxon>Trypanosoma</taxon>
    </lineage>
</organism>
<accession>A0A1G4IIZ8</accession>
<feature type="chain" id="PRO_5009235549" evidence="1">
    <location>
        <begin position="27"/>
        <end position="225"/>
    </location>
</feature>
<reference evidence="3" key="1">
    <citation type="submission" date="2016-09" db="EMBL/GenBank/DDBJ databases">
        <authorList>
            <person name="Hebert L."/>
            <person name="Moumen B."/>
        </authorList>
    </citation>
    <scope>NUCLEOTIDE SEQUENCE [LARGE SCALE GENOMIC DNA]</scope>
    <source>
        <strain evidence="3">OVI</strain>
    </source>
</reference>
<dbReference type="InterPro" id="IPR045149">
    <property type="entry name" value="OS-9-like"/>
</dbReference>